<dbReference type="Gene3D" id="3.60.21.10">
    <property type="match status" value="1"/>
</dbReference>
<keyword evidence="2" id="KW-0732">Signal</keyword>
<organism evidence="4 5">
    <name type="scientific">Paenibacillus durus</name>
    <name type="common">Paenibacillus azotofixans</name>
    <dbReference type="NCBI Taxonomy" id="44251"/>
    <lineage>
        <taxon>Bacteria</taxon>
        <taxon>Bacillati</taxon>
        <taxon>Bacillota</taxon>
        <taxon>Bacilli</taxon>
        <taxon>Bacillales</taxon>
        <taxon>Paenibacillaceae</taxon>
        <taxon>Paenibacillus</taxon>
    </lineage>
</organism>
<dbReference type="AlphaFoldDB" id="A0A089HN62"/>
<dbReference type="CDD" id="cd07381">
    <property type="entry name" value="MPP_CapA"/>
    <property type="match status" value="1"/>
</dbReference>
<dbReference type="SMART" id="SM00854">
    <property type="entry name" value="PGA_cap"/>
    <property type="match status" value="1"/>
</dbReference>
<dbReference type="eggNOG" id="COG2843">
    <property type="taxonomic scope" value="Bacteria"/>
</dbReference>
<dbReference type="InterPro" id="IPR052169">
    <property type="entry name" value="CW_Biosynth-Accessory"/>
</dbReference>
<feature type="chain" id="PRO_5001843030" evidence="2">
    <location>
        <begin position="25"/>
        <end position="352"/>
    </location>
</feature>
<proteinExistence type="inferred from homology"/>
<dbReference type="SUPFAM" id="SSF56300">
    <property type="entry name" value="Metallo-dependent phosphatases"/>
    <property type="match status" value="1"/>
</dbReference>
<evidence type="ECO:0000313" key="5">
    <source>
        <dbReference type="Proteomes" id="UP000029409"/>
    </source>
</evidence>
<evidence type="ECO:0000313" key="4">
    <source>
        <dbReference type="EMBL" id="AIQ12165.1"/>
    </source>
</evidence>
<feature type="signal peptide" evidence="2">
    <location>
        <begin position="1"/>
        <end position="24"/>
    </location>
</feature>
<gene>
    <name evidence="4" type="ORF">PDUR_09700</name>
</gene>
<dbReference type="STRING" id="44251.PDUR_09700"/>
<dbReference type="Pfam" id="PF09587">
    <property type="entry name" value="PGA_cap"/>
    <property type="match status" value="1"/>
</dbReference>
<accession>A0A089HN62</accession>
<dbReference type="RefSeq" id="WP_042206024.1">
    <property type="nucleotide sequence ID" value="NZ_CP009288.1"/>
</dbReference>
<dbReference type="InterPro" id="IPR019079">
    <property type="entry name" value="Capsule_synth_CapA"/>
</dbReference>
<dbReference type="Proteomes" id="UP000029409">
    <property type="component" value="Chromosome"/>
</dbReference>
<name>A0A089HN62_PAEDU</name>
<keyword evidence="5" id="KW-1185">Reference proteome</keyword>
<protein>
    <submittedName>
        <fullName evidence="4">Capsule biosynthesis protein</fullName>
    </submittedName>
</protein>
<evidence type="ECO:0000256" key="2">
    <source>
        <dbReference type="SAM" id="SignalP"/>
    </source>
</evidence>
<dbReference type="KEGG" id="pdu:PDUR_09700"/>
<evidence type="ECO:0000256" key="1">
    <source>
        <dbReference type="ARBA" id="ARBA00005662"/>
    </source>
</evidence>
<dbReference type="PANTHER" id="PTHR33393">
    <property type="entry name" value="POLYGLUTAMINE SYNTHESIS ACCESSORY PROTEIN RV0574C-RELATED"/>
    <property type="match status" value="1"/>
</dbReference>
<sequence length="352" mass="37951">MRKLSAIIIVIMLVLSTNTGIGTAASASTKASASGGVKLVFAGDILLDGYVGGQIAKYGVNYPFLKVAPVLKQADVAFANLETPVSTRGQASDKTFVFRSKPGTLAGLNYAGIDGVTVANNHILDYGQTAMLDTLSYLDKYGIGRTGAGRNIEEAFKPYTKTVNGKKIAVLGVSRVLSGPSWYAGKNKPGAASAYTAEPLLGKIRQAAKANDFTVVYIHWNQEFKDYPLEESRKLARQMIDSGADLIIGSHSHCLMGIEYYKHKPIYYSLGNFVFNRSTRGGEKTLDSMLANFQIAGDKLSASITPVKITRGQPVFMDANYNKKIIQMLDKLSYNASVDSKGNVSEKNTSAK</sequence>
<evidence type="ECO:0000259" key="3">
    <source>
        <dbReference type="SMART" id="SM00854"/>
    </source>
</evidence>
<dbReference type="EMBL" id="CP009288">
    <property type="protein sequence ID" value="AIQ12165.1"/>
    <property type="molecule type" value="Genomic_DNA"/>
</dbReference>
<dbReference type="InterPro" id="IPR029052">
    <property type="entry name" value="Metallo-depent_PP-like"/>
</dbReference>
<comment type="similarity">
    <text evidence="1">Belongs to the CapA family.</text>
</comment>
<dbReference type="PANTHER" id="PTHR33393:SF13">
    <property type="entry name" value="PGA BIOSYNTHESIS PROTEIN CAPA"/>
    <property type="match status" value="1"/>
</dbReference>
<reference evidence="4 5" key="1">
    <citation type="submission" date="2014-08" db="EMBL/GenBank/DDBJ databases">
        <title>Comparative genomics of the Paenibacillus odorifer group.</title>
        <authorList>
            <person name="den Bakker H.C."/>
            <person name="Tsai Y.-C."/>
            <person name="Martin N."/>
            <person name="Korlach J."/>
            <person name="Wiedmann M."/>
        </authorList>
    </citation>
    <scope>NUCLEOTIDE SEQUENCE [LARGE SCALE GENOMIC DNA]</scope>
    <source>
        <strain evidence="4 5">DSM 1735</strain>
    </source>
</reference>
<feature type="domain" description="Capsule synthesis protein CapA" evidence="3">
    <location>
        <begin position="38"/>
        <end position="277"/>
    </location>
</feature>